<dbReference type="RefSeq" id="WP_344758197.1">
    <property type="nucleotide sequence ID" value="NZ_BAAAZU010000001.1"/>
</dbReference>
<sequence>MEARLIAPSTVELAKLVGLVKAIEPVEVSYGKGWGLLVRGRGFARLVEKEILYSPNFIWPVERPAPVPLTFSNKTEALAYAQRSGLHPRRKAWVIESQQQ</sequence>
<organism evidence="1 2">
    <name type="scientific">Luteimonas lutimaris</name>
    <dbReference type="NCBI Taxonomy" id="698645"/>
    <lineage>
        <taxon>Bacteria</taxon>
        <taxon>Pseudomonadati</taxon>
        <taxon>Pseudomonadota</taxon>
        <taxon>Gammaproteobacteria</taxon>
        <taxon>Lysobacterales</taxon>
        <taxon>Lysobacteraceae</taxon>
        <taxon>Luteimonas</taxon>
    </lineage>
</organism>
<dbReference type="EMBL" id="BAAAZU010000001">
    <property type="protein sequence ID" value="GAA3913905.1"/>
    <property type="molecule type" value="Genomic_DNA"/>
</dbReference>
<comment type="caution">
    <text evidence="1">The sequence shown here is derived from an EMBL/GenBank/DDBJ whole genome shotgun (WGS) entry which is preliminary data.</text>
</comment>
<evidence type="ECO:0000313" key="2">
    <source>
        <dbReference type="Proteomes" id="UP001501727"/>
    </source>
</evidence>
<keyword evidence="2" id="KW-1185">Reference proteome</keyword>
<protein>
    <submittedName>
        <fullName evidence="1">Uncharacterized protein</fullName>
    </submittedName>
</protein>
<proteinExistence type="predicted"/>
<gene>
    <name evidence="1" type="ORF">GCM10022229_03540</name>
</gene>
<evidence type="ECO:0000313" key="1">
    <source>
        <dbReference type="EMBL" id="GAA3913905.1"/>
    </source>
</evidence>
<name>A0ABP7M3T6_9GAMM</name>
<accession>A0ABP7M3T6</accession>
<dbReference type="Proteomes" id="UP001501727">
    <property type="component" value="Unassembled WGS sequence"/>
</dbReference>
<reference evidence="2" key="1">
    <citation type="journal article" date="2019" name="Int. J. Syst. Evol. Microbiol.">
        <title>The Global Catalogue of Microorganisms (GCM) 10K type strain sequencing project: providing services to taxonomists for standard genome sequencing and annotation.</title>
        <authorList>
            <consortium name="The Broad Institute Genomics Platform"/>
            <consortium name="The Broad Institute Genome Sequencing Center for Infectious Disease"/>
            <person name="Wu L."/>
            <person name="Ma J."/>
        </authorList>
    </citation>
    <scope>NUCLEOTIDE SEQUENCE [LARGE SCALE GENOMIC DNA]</scope>
    <source>
        <strain evidence="2">JCM 16916</strain>
    </source>
</reference>